<dbReference type="Proteomes" id="UP001208570">
    <property type="component" value="Unassembled WGS sequence"/>
</dbReference>
<evidence type="ECO:0000256" key="2">
    <source>
        <dbReference type="SAM" id="Phobius"/>
    </source>
</evidence>
<evidence type="ECO:0000313" key="3">
    <source>
        <dbReference type="EMBL" id="KAK2152130.1"/>
    </source>
</evidence>
<dbReference type="AlphaFoldDB" id="A0AAD9JH83"/>
<accession>A0AAD9JH83</accession>
<sequence length="232" mass="25873">MIIDVNDGLSEHWDAATLECRVNLGKSIVRILCKVLAGCRINSSIVIVLIVIAVIIGLTVFFVLKKRKRLTKQQEYGYENDNFQNLQNKPPKNDDNEYAETDPGDCEMIDPYGVTGPRNAANINIRHTEAPSGDLYAVSTKQVIEPDSFIQDTKDNKNREELYAKPQKKTNQMSKTNKVNEQAEVMKSGNSLKVVTPSGDENSSGSKHTEHFEAESGDIYAKVTQSVLQPEK</sequence>
<feature type="compositionally biased region" description="Polar residues" evidence="1">
    <location>
        <begin position="81"/>
        <end position="90"/>
    </location>
</feature>
<evidence type="ECO:0000256" key="1">
    <source>
        <dbReference type="SAM" id="MobiDB-lite"/>
    </source>
</evidence>
<feature type="region of interest" description="Disordered" evidence="1">
    <location>
        <begin position="81"/>
        <end position="110"/>
    </location>
</feature>
<feature type="compositionally biased region" description="Polar residues" evidence="1">
    <location>
        <begin position="223"/>
        <end position="232"/>
    </location>
</feature>
<gene>
    <name evidence="3" type="ORF">LSH36_339g06045</name>
</gene>
<keyword evidence="4" id="KW-1185">Reference proteome</keyword>
<keyword evidence="2" id="KW-0812">Transmembrane</keyword>
<organism evidence="3 4">
    <name type="scientific">Paralvinella palmiformis</name>
    <dbReference type="NCBI Taxonomy" id="53620"/>
    <lineage>
        <taxon>Eukaryota</taxon>
        <taxon>Metazoa</taxon>
        <taxon>Spiralia</taxon>
        <taxon>Lophotrochozoa</taxon>
        <taxon>Annelida</taxon>
        <taxon>Polychaeta</taxon>
        <taxon>Sedentaria</taxon>
        <taxon>Canalipalpata</taxon>
        <taxon>Terebellida</taxon>
        <taxon>Terebelliformia</taxon>
        <taxon>Alvinellidae</taxon>
        <taxon>Paralvinella</taxon>
    </lineage>
</organism>
<comment type="caution">
    <text evidence="3">The sequence shown here is derived from an EMBL/GenBank/DDBJ whole genome shotgun (WGS) entry which is preliminary data.</text>
</comment>
<feature type="region of interest" description="Disordered" evidence="1">
    <location>
        <begin position="167"/>
        <end position="232"/>
    </location>
</feature>
<name>A0AAD9JH83_9ANNE</name>
<feature type="compositionally biased region" description="Acidic residues" evidence="1">
    <location>
        <begin position="96"/>
        <end position="108"/>
    </location>
</feature>
<proteinExistence type="predicted"/>
<dbReference type="EMBL" id="JAODUP010000339">
    <property type="protein sequence ID" value="KAK2152130.1"/>
    <property type="molecule type" value="Genomic_DNA"/>
</dbReference>
<evidence type="ECO:0000313" key="4">
    <source>
        <dbReference type="Proteomes" id="UP001208570"/>
    </source>
</evidence>
<reference evidence="3" key="1">
    <citation type="journal article" date="2023" name="Mol. Biol. Evol.">
        <title>Third-Generation Sequencing Reveals the Adaptive Role of the Epigenome in Three Deep-Sea Polychaetes.</title>
        <authorList>
            <person name="Perez M."/>
            <person name="Aroh O."/>
            <person name="Sun Y."/>
            <person name="Lan Y."/>
            <person name="Juniper S.K."/>
            <person name="Young C.R."/>
            <person name="Angers B."/>
            <person name="Qian P.Y."/>
        </authorList>
    </citation>
    <scope>NUCLEOTIDE SEQUENCE</scope>
    <source>
        <strain evidence="3">P08H-3</strain>
    </source>
</reference>
<keyword evidence="2" id="KW-1133">Transmembrane helix</keyword>
<protein>
    <submittedName>
        <fullName evidence="3">Uncharacterized protein</fullName>
    </submittedName>
</protein>
<feature type="compositionally biased region" description="Polar residues" evidence="1">
    <location>
        <begin position="188"/>
        <end position="206"/>
    </location>
</feature>
<feature type="transmembrane region" description="Helical" evidence="2">
    <location>
        <begin position="45"/>
        <end position="64"/>
    </location>
</feature>
<keyword evidence="2" id="KW-0472">Membrane</keyword>
<feature type="compositionally biased region" description="Polar residues" evidence="1">
    <location>
        <begin position="169"/>
        <end position="180"/>
    </location>
</feature>